<evidence type="ECO:0000313" key="2">
    <source>
        <dbReference type="Proteomes" id="UP000805704"/>
    </source>
</evidence>
<dbReference type="Proteomes" id="UP000805704">
    <property type="component" value="Chromosome 22"/>
</dbReference>
<sequence>MKRGRRMESPSPGLEIRLVKLGGVSHLINQKQDEDEETGGYITCSLSSSSGMTRVSLPVRATGLKHYPGAAGGPANKLS</sequence>
<dbReference type="EMBL" id="CM024810">
    <property type="protein sequence ID" value="KAG8005410.1"/>
    <property type="molecule type" value="Genomic_DNA"/>
</dbReference>
<reference evidence="1" key="1">
    <citation type="submission" date="2020-04" db="EMBL/GenBank/DDBJ databases">
        <title>A chromosome-scale assembly and high-density genetic map of the yellow drum (Nibea albiflora) genome.</title>
        <authorList>
            <person name="Xu D."/>
            <person name="Zhang W."/>
            <person name="Chen R."/>
            <person name="Tan P."/>
            <person name="Wang L."/>
            <person name="Song H."/>
            <person name="Tian L."/>
            <person name="Zhu Q."/>
            <person name="Wang B."/>
        </authorList>
    </citation>
    <scope>NUCLEOTIDE SEQUENCE</scope>
    <source>
        <strain evidence="1">ZJHYS-2018</strain>
    </source>
</reference>
<name>A0ACB7ETL1_NIBAL</name>
<gene>
    <name evidence="1" type="ORF">GBF38_001162</name>
</gene>
<keyword evidence="2" id="KW-1185">Reference proteome</keyword>
<protein>
    <submittedName>
        <fullName evidence="1">Uncharacterized protein</fullName>
    </submittedName>
</protein>
<accession>A0ACB7ETL1</accession>
<organism evidence="1 2">
    <name type="scientific">Nibea albiflora</name>
    <name type="common">Yellow drum</name>
    <name type="synonym">Corvina albiflora</name>
    <dbReference type="NCBI Taxonomy" id="240163"/>
    <lineage>
        <taxon>Eukaryota</taxon>
        <taxon>Metazoa</taxon>
        <taxon>Chordata</taxon>
        <taxon>Craniata</taxon>
        <taxon>Vertebrata</taxon>
        <taxon>Euteleostomi</taxon>
        <taxon>Actinopterygii</taxon>
        <taxon>Neopterygii</taxon>
        <taxon>Teleostei</taxon>
        <taxon>Neoteleostei</taxon>
        <taxon>Acanthomorphata</taxon>
        <taxon>Eupercaria</taxon>
        <taxon>Sciaenidae</taxon>
        <taxon>Nibea</taxon>
    </lineage>
</organism>
<comment type="caution">
    <text evidence="1">The sequence shown here is derived from an EMBL/GenBank/DDBJ whole genome shotgun (WGS) entry which is preliminary data.</text>
</comment>
<proteinExistence type="predicted"/>
<evidence type="ECO:0000313" key="1">
    <source>
        <dbReference type="EMBL" id="KAG8005410.1"/>
    </source>
</evidence>